<reference evidence="2 3" key="1">
    <citation type="submission" date="2024-03" db="EMBL/GenBank/DDBJ databases">
        <authorList>
            <person name="Brejova B."/>
        </authorList>
    </citation>
    <scope>NUCLEOTIDE SEQUENCE [LARGE SCALE GENOMIC DNA]</scope>
    <source>
        <strain evidence="2 3">CBS 14171</strain>
    </source>
</reference>
<evidence type="ECO:0000313" key="2">
    <source>
        <dbReference type="EMBL" id="CAK9441496.1"/>
    </source>
</evidence>
<proteinExistence type="predicted"/>
<protein>
    <submittedName>
        <fullName evidence="2">Uncharacterized protein</fullName>
    </submittedName>
</protein>
<dbReference type="GeneID" id="92210560"/>
<evidence type="ECO:0000313" key="3">
    <source>
        <dbReference type="Proteomes" id="UP001497383"/>
    </source>
</evidence>
<gene>
    <name evidence="2" type="ORF">LODBEIA_P53640</name>
</gene>
<accession>A0ABP0ZSN4</accession>
<name>A0ABP0ZSN4_9ASCO</name>
<dbReference type="Proteomes" id="UP001497383">
    <property type="component" value="Chromosome 7"/>
</dbReference>
<keyword evidence="3" id="KW-1185">Reference proteome</keyword>
<feature type="region of interest" description="Disordered" evidence="1">
    <location>
        <begin position="49"/>
        <end position="68"/>
    </location>
</feature>
<evidence type="ECO:0000256" key="1">
    <source>
        <dbReference type="SAM" id="MobiDB-lite"/>
    </source>
</evidence>
<dbReference type="RefSeq" id="XP_066832302.1">
    <property type="nucleotide sequence ID" value="XM_066975688.1"/>
</dbReference>
<organism evidence="2 3">
    <name type="scientific">Lodderomyces beijingensis</name>
    <dbReference type="NCBI Taxonomy" id="1775926"/>
    <lineage>
        <taxon>Eukaryota</taxon>
        <taxon>Fungi</taxon>
        <taxon>Dikarya</taxon>
        <taxon>Ascomycota</taxon>
        <taxon>Saccharomycotina</taxon>
        <taxon>Pichiomycetes</taxon>
        <taxon>Debaryomycetaceae</taxon>
        <taxon>Candida/Lodderomyces clade</taxon>
        <taxon>Lodderomyces</taxon>
    </lineage>
</organism>
<feature type="compositionally biased region" description="Low complexity" evidence="1">
    <location>
        <begin position="49"/>
        <end position="58"/>
    </location>
</feature>
<sequence>MSSQIYPSAISYTDTVTPSLTNLLVATTTSSEDDSGPLSLLNSGINNNALEASSNESSSDSHESSALYSIHHTTPTASGLVYQSDTAHMTGAKGTFAASSDVRTLNLATATATGSSSGSAVADKRKIKLSLIMSGMAFISFVFVA</sequence>
<dbReference type="EMBL" id="OZ022411">
    <property type="protein sequence ID" value="CAK9441496.1"/>
    <property type="molecule type" value="Genomic_DNA"/>
</dbReference>